<organism evidence="1 2">
    <name type="scientific">Candidatus Nealsonbacteria bacterium CG_4_10_14_0_2_um_filter_38_17</name>
    <dbReference type="NCBI Taxonomy" id="1974680"/>
    <lineage>
        <taxon>Bacteria</taxon>
        <taxon>Candidatus Nealsoniibacteriota</taxon>
    </lineage>
</organism>
<comment type="caution">
    <text evidence="1">The sequence shown here is derived from an EMBL/GenBank/DDBJ whole genome shotgun (WGS) entry which is preliminary data.</text>
</comment>
<reference evidence="2" key="1">
    <citation type="submission" date="2017-09" db="EMBL/GenBank/DDBJ databases">
        <title>Depth-based differentiation of microbial function through sediment-hosted aquifers and enrichment of novel symbionts in the deep terrestrial subsurface.</title>
        <authorList>
            <person name="Probst A.J."/>
            <person name="Ladd B."/>
            <person name="Jarett J.K."/>
            <person name="Geller-Mcgrath D.E."/>
            <person name="Sieber C.M.K."/>
            <person name="Emerson J.B."/>
            <person name="Anantharaman K."/>
            <person name="Thomas B.C."/>
            <person name="Malmstrom R."/>
            <person name="Stieglmeier M."/>
            <person name="Klingl A."/>
            <person name="Woyke T."/>
            <person name="Ryan C.M."/>
            <person name="Banfield J.F."/>
        </authorList>
    </citation>
    <scope>NUCLEOTIDE SEQUENCE [LARGE SCALE GENOMIC DNA]</scope>
</reference>
<accession>A0A2M7UYC7</accession>
<dbReference type="AlphaFoldDB" id="A0A2M7UYC7"/>
<dbReference type="Proteomes" id="UP000230760">
    <property type="component" value="Unassembled WGS sequence"/>
</dbReference>
<name>A0A2M7UYC7_9BACT</name>
<evidence type="ECO:0000313" key="1">
    <source>
        <dbReference type="EMBL" id="PIZ88972.1"/>
    </source>
</evidence>
<gene>
    <name evidence="1" type="ORF">COX90_01885</name>
</gene>
<evidence type="ECO:0000313" key="2">
    <source>
        <dbReference type="Proteomes" id="UP000230760"/>
    </source>
</evidence>
<protein>
    <submittedName>
        <fullName evidence="1">Uncharacterized protein</fullName>
    </submittedName>
</protein>
<proteinExistence type="predicted"/>
<sequence length="71" mass="8156">MEKVITIPKEIAKDDLIITGKESFERLSKENSELKKTIQAILAGEIALKKGKTRTFRQFLKSKCRDYAKNI</sequence>
<dbReference type="EMBL" id="PFPB01000033">
    <property type="protein sequence ID" value="PIZ88972.1"/>
    <property type="molecule type" value="Genomic_DNA"/>
</dbReference>